<reference evidence="1 2" key="1">
    <citation type="journal article" date="2013" name="Gut Pathog.">
        <title>Draft genome of Ochrobactrum intermedium strain M86 isolated from non-ulcer dyspeptic individual from India.</title>
        <authorList>
            <person name="Kulkarni G."/>
            <person name="Dhotre D."/>
            <person name="Dharne M."/>
            <person name="Shetty S."/>
            <person name="Chowdhury S."/>
            <person name="Misra V."/>
            <person name="Misra S."/>
            <person name="Patole M."/>
            <person name="Shouche Y."/>
        </authorList>
    </citation>
    <scope>NUCLEOTIDE SEQUENCE [LARGE SCALE GENOMIC DNA]</scope>
    <source>
        <strain evidence="1 2">M86</strain>
    </source>
</reference>
<comment type="caution">
    <text evidence="1">The sequence shown here is derived from an EMBL/GenBank/DDBJ whole genome shotgun (WGS) entry which is preliminary data.</text>
</comment>
<proteinExistence type="predicted"/>
<dbReference type="EMBL" id="AOGE01000005">
    <property type="protein sequence ID" value="ELT50977.1"/>
    <property type="molecule type" value="Genomic_DNA"/>
</dbReference>
<evidence type="ECO:0000313" key="1">
    <source>
        <dbReference type="EMBL" id="ELT50977.1"/>
    </source>
</evidence>
<dbReference type="PATRIC" id="fig|1234597.4.peg.253"/>
<dbReference type="GO" id="GO:0003676">
    <property type="term" value="F:nucleic acid binding"/>
    <property type="evidence" value="ECO:0007669"/>
    <property type="project" value="InterPro"/>
</dbReference>
<gene>
    <name evidence="1" type="ORF">D584_01248</name>
</gene>
<organism evidence="1 2">
    <name type="scientific">Brucella intermedia M86</name>
    <dbReference type="NCBI Taxonomy" id="1234597"/>
    <lineage>
        <taxon>Bacteria</taxon>
        <taxon>Pseudomonadati</taxon>
        <taxon>Pseudomonadota</taxon>
        <taxon>Alphaproteobacteria</taxon>
        <taxon>Hyphomicrobiales</taxon>
        <taxon>Brucellaceae</taxon>
        <taxon>Brucella/Ochrobactrum group</taxon>
        <taxon>Brucella</taxon>
    </lineage>
</organism>
<dbReference type="Gene3D" id="3.30.420.10">
    <property type="entry name" value="Ribonuclease H-like superfamily/Ribonuclease H"/>
    <property type="match status" value="1"/>
</dbReference>
<dbReference type="OrthoDB" id="7304852at2"/>
<dbReference type="AlphaFoldDB" id="M5JSG2"/>
<sequence>MADWQGTILALDIATNLGWAEGEPGGTPCFGSLRLAPDGSSQAAVFGGMIGFLGTRLQAFKPRTIVFEAPELFRLRSGRATRATIEVLFGLPAVMQGVAYRMGVYDLQEATRNDVTAFFIGKRTIKRDQGKKEVVAECHRRGWNVQNDDEGDACALWSFMCAVKVPDLRAQGPSTPLFGGK</sequence>
<accession>M5JSG2</accession>
<evidence type="ECO:0000313" key="2">
    <source>
        <dbReference type="Proteomes" id="UP000011971"/>
    </source>
</evidence>
<name>M5JSG2_9HYPH</name>
<protein>
    <submittedName>
        <fullName evidence="1">Uncharacterized protein</fullName>
    </submittedName>
</protein>
<dbReference type="InterPro" id="IPR036397">
    <property type="entry name" value="RNaseH_sf"/>
</dbReference>
<dbReference type="RefSeq" id="WP_006470369.1">
    <property type="nucleotide sequence ID" value="NZ_AOGE01000005.1"/>
</dbReference>
<dbReference type="Proteomes" id="UP000011971">
    <property type="component" value="Unassembled WGS sequence"/>
</dbReference>